<evidence type="ECO:0000313" key="3">
    <source>
        <dbReference type="EMBL" id="MCL1143101.1"/>
    </source>
</evidence>
<reference evidence="3" key="1">
    <citation type="submission" date="2022-01" db="EMBL/GenBank/DDBJ databases">
        <title>Whole genome-based taxonomy of the Shewanellaceae.</title>
        <authorList>
            <person name="Martin-Rodriguez A.J."/>
        </authorList>
    </citation>
    <scope>NUCLEOTIDE SEQUENCE</scope>
    <source>
        <strain evidence="3">DSM 16422</strain>
    </source>
</reference>
<gene>
    <name evidence="3" type="ORF">L2672_10375</name>
</gene>
<dbReference type="GO" id="GO:0005886">
    <property type="term" value="C:plasma membrane"/>
    <property type="evidence" value="ECO:0007669"/>
    <property type="project" value="UniProtKB-SubCell"/>
</dbReference>
<comment type="caution">
    <text evidence="3">The sequence shown here is derived from an EMBL/GenBank/DDBJ whole genome shotgun (WGS) entry which is preliminary data.</text>
</comment>
<proteinExistence type="predicted"/>
<dbReference type="AlphaFoldDB" id="A0A9X2CKH4"/>
<dbReference type="NCBIfam" id="NF008741">
    <property type="entry name" value="PRK11770.1-3"/>
    <property type="match status" value="1"/>
</dbReference>
<dbReference type="RefSeq" id="WP_248995798.1">
    <property type="nucleotide sequence ID" value="NZ_JAKIKP010000006.1"/>
</dbReference>
<organism evidence="3 4">
    <name type="scientific">Shewanella gaetbuli</name>
    <dbReference type="NCBI Taxonomy" id="220752"/>
    <lineage>
        <taxon>Bacteria</taxon>
        <taxon>Pseudomonadati</taxon>
        <taxon>Pseudomonadota</taxon>
        <taxon>Gammaproteobacteria</taxon>
        <taxon>Alteromonadales</taxon>
        <taxon>Shewanellaceae</taxon>
        <taxon>Shewanella</taxon>
    </lineage>
</organism>
<evidence type="ECO:0000256" key="1">
    <source>
        <dbReference type="PIRNR" id="PIRNR028777"/>
    </source>
</evidence>
<dbReference type="InterPro" id="IPR052937">
    <property type="entry name" value="Inner_membrane_protein"/>
</dbReference>
<dbReference type="InterPro" id="IPR005185">
    <property type="entry name" value="YccF"/>
</dbReference>
<comment type="subcellular location">
    <subcellularLocation>
        <location evidence="1">Cell inner membrane</location>
        <topology evidence="1">Multi-pass membrane protein</topology>
    </subcellularLocation>
</comment>
<accession>A0A9X2CKH4</accession>
<keyword evidence="1" id="KW-1003">Cell membrane</keyword>
<evidence type="ECO:0000313" key="4">
    <source>
        <dbReference type="Proteomes" id="UP001139333"/>
    </source>
</evidence>
<dbReference type="PIRSF" id="PIRSF028777">
    <property type="entry name" value="UCP028777"/>
    <property type="match status" value="1"/>
</dbReference>
<keyword evidence="1" id="KW-0997">Cell inner membrane</keyword>
<evidence type="ECO:0000259" key="2">
    <source>
        <dbReference type="Pfam" id="PF03733"/>
    </source>
</evidence>
<protein>
    <recommendedName>
        <fullName evidence="1">Inner membrane protein YccF</fullName>
    </recommendedName>
</protein>
<feature type="transmembrane region" description="Helical" evidence="1">
    <location>
        <begin position="32"/>
        <end position="53"/>
    </location>
</feature>
<keyword evidence="1" id="KW-1133">Transmembrane helix</keyword>
<dbReference type="EMBL" id="JAKIKP010000006">
    <property type="protein sequence ID" value="MCL1143101.1"/>
    <property type="molecule type" value="Genomic_DNA"/>
</dbReference>
<dbReference type="InterPro" id="IPR031308">
    <property type="entry name" value="UCP028777"/>
</dbReference>
<dbReference type="Pfam" id="PF03733">
    <property type="entry name" value="YccF"/>
    <property type="match status" value="2"/>
</dbReference>
<dbReference type="NCBIfam" id="NF008742">
    <property type="entry name" value="PRK11770.1-4"/>
    <property type="match status" value="1"/>
</dbReference>
<feature type="domain" description="Inner membrane component" evidence="2">
    <location>
        <begin position="79"/>
        <end position="129"/>
    </location>
</feature>
<feature type="transmembrane region" description="Helical" evidence="1">
    <location>
        <begin position="99"/>
        <end position="117"/>
    </location>
</feature>
<name>A0A9X2CKH4_9GAMM</name>
<feature type="domain" description="Inner membrane component" evidence="2">
    <location>
        <begin position="7"/>
        <end position="57"/>
    </location>
</feature>
<feature type="transmembrane region" description="Helical" evidence="1">
    <location>
        <begin position="7"/>
        <end position="26"/>
    </location>
</feature>
<dbReference type="PANTHER" id="PTHR42903">
    <property type="entry name" value="INNER MEMBRANE PROTEIN YCCF"/>
    <property type="match status" value="1"/>
</dbReference>
<keyword evidence="1" id="KW-0472">Membrane</keyword>
<sequence>MTILRLIFNIAWFVLGGFVMGLAWWLAGILCFISIIGIPFGRACFVIGEMAFWPFGQESVSRKQIKGYEDIGTGSAGMIGNIVWFVFFGIWLAIGHLTHALACFISIIGIPFGIQHLKLALLSLTPIGQTVVPKAEY</sequence>
<keyword evidence="1" id="KW-0812">Transmembrane</keyword>
<dbReference type="NCBIfam" id="NF008740">
    <property type="entry name" value="PRK11770.1-2"/>
    <property type="match status" value="1"/>
</dbReference>
<dbReference type="PANTHER" id="PTHR42903:SF1">
    <property type="entry name" value="INNER MEMBRANE PROTEIN YCCF"/>
    <property type="match status" value="1"/>
</dbReference>
<feature type="transmembrane region" description="Helical" evidence="1">
    <location>
        <begin position="74"/>
        <end position="93"/>
    </location>
</feature>
<keyword evidence="4" id="KW-1185">Reference proteome</keyword>
<dbReference type="Proteomes" id="UP001139333">
    <property type="component" value="Unassembled WGS sequence"/>
</dbReference>